<evidence type="ECO:0000313" key="5">
    <source>
        <dbReference type="Proteomes" id="UP000313988"/>
    </source>
</evidence>
<dbReference type="AlphaFoldDB" id="A0A5C4XNG2"/>
<keyword evidence="3" id="KW-0812">Transmembrane</keyword>
<dbReference type="InterPro" id="IPR012902">
    <property type="entry name" value="N_methyl_site"/>
</dbReference>
<keyword evidence="3" id="KW-0472">Membrane</keyword>
<reference evidence="4 5" key="1">
    <citation type="submission" date="2019-06" db="EMBL/GenBank/DDBJ databases">
        <title>Genome sequence of Deinococcus radiopugnans ATCC 19172.</title>
        <authorList>
            <person name="Maclea K.S."/>
            <person name="Maynard C.R."/>
        </authorList>
    </citation>
    <scope>NUCLEOTIDE SEQUENCE [LARGE SCALE GENOMIC DNA]</scope>
    <source>
        <strain evidence="4 5">ATCC 19172</strain>
    </source>
</reference>
<evidence type="ECO:0000256" key="1">
    <source>
        <dbReference type="ARBA" id="ARBA00004442"/>
    </source>
</evidence>
<feature type="transmembrane region" description="Helical" evidence="3">
    <location>
        <begin position="6"/>
        <end position="26"/>
    </location>
</feature>
<comment type="subcellular location">
    <subcellularLocation>
        <location evidence="1">Cell outer membrane</location>
    </subcellularLocation>
</comment>
<evidence type="ECO:0000256" key="2">
    <source>
        <dbReference type="ARBA" id="ARBA00023237"/>
    </source>
</evidence>
<name>A0A5C4XNG2_9DEIO</name>
<dbReference type="NCBIfam" id="TIGR02532">
    <property type="entry name" value="IV_pilin_GFxxxE"/>
    <property type="match status" value="1"/>
</dbReference>
<dbReference type="Proteomes" id="UP000313988">
    <property type="component" value="Unassembled WGS sequence"/>
</dbReference>
<evidence type="ECO:0000256" key="3">
    <source>
        <dbReference type="SAM" id="Phobius"/>
    </source>
</evidence>
<dbReference type="RefSeq" id="WP_139404884.1">
    <property type="nucleotide sequence ID" value="NZ_JACHEW010000040.1"/>
</dbReference>
<dbReference type="EMBL" id="VDMO01000040">
    <property type="protein sequence ID" value="TNM64391.1"/>
    <property type="molecule type" value="Genomic_DNA"/>
</dbReference>
<evidence type="ECO:0000313" key="4">
    <source>
        <dbReference type="EMBL" id="TNM64391.1"/>
    </source>
</evidence>
<gene>
    <name evidence="4" type="ORF">FHR04_19645</name>
</gene>
<proteinExistence type="predicted"/>
<comment type="caution">
    <text evidence="4">The sequence shown here is derived from an EMBL/GenBank/DDBJ whole genome shotgun (WGS) entry which is preliminary data.</text>
</comment>
<organism evidence="4 5">
    <name type="scientific">Deinococcus radiopugnans ATCC 19172</name>
    <dbReference type="NCBI Taxonomy" id="585398"/>
    <lineage>
        <taxon>Bacteria</taxon>
        <taxon>Thermotogati</taxon>
        <taxon>Deinococcota</taxon>
        <taxon>Deinococci</taxon>
        <taxon>Deinococcales</taxon>
        <taxon>Deinococcaceae</taxon>
        <taxon>Deinococcus</taxon>
    </lineage>
</organism>
<accession>A0A5C4XNG2</accession>
<protein>
    <submittedName>
        <fullName evidence="4">Type II secretion system protein</fullName>
    </submittedName>
</protein>
<keyword evidence="2" id="KW-0998">Cell outer membrane</keyword>
<keyword evidence="3" id="KW-1133">Transmembrane helix</keyword>
<sequence length="39" mass="4291">MACEPWWSGFTLLELLVVIATPWILWMPGTASTSTPGRA</sequence>
<dbReference type="GO" id="GO:0009279">
    <property type="term" value="C:cell outer membrane"/>
    <property type="evidence" value="ECO:0007669"/>
    <property type="project" value="UniProtKB-SubCell"/>
</dbReference>